<dbReference type="Gene3D" id="3.40.50.10140">
    <property type="entry name" value="Toll/interleukin-1 receptor homology (TIR) domain"/>
    <property type="match status" value="1"/>
</dbReference>
<dbReference type="EMBL" id="CAMGYJ010000011">
    <property type="protein sequence ID" value="CAI0629025.1"/>
    <property type="molecule type" value="Genomic_DNA"/>
</dbReference>
<gene>
    <name evidence="2" type="ORF">LITE_LOCUS51849</name>
</gene>
<dbReference type="InterPro" id="IPR000157">
    <property type="entry name" value="TIR_dom"/>
</dbReference>
<dbReference type="GO" id="GO:0007165">
    <property type="term" value="P:signal transduction"/>
    <property type="evidence" value="ECO:0007669"/>
    <property type="project" value="InterPro"/>
</dbReference>
<feature type="domain" description="TIR" evidence="1">
    <location>
        <begin position="2"/>
        <end position="51"/>
    </location>
</feature>
<proteinExistence type="predicted"/>
<evidence type="ECO:0000313" key="2">
    <source>
        <dbReference type="EMBL" id="CAI0629025.1"/>
    </source>
</evidence>
<reference evidence="2" key="1">
    <citation type="submission" date="2022-08" db="EMBL/GenBank/DDBJ databases">
        <authorList>
            <person name="Gutierrez-Valencia J."/>
        </authorList>
    </citation>
    <scope>NUCLEOTIDE SEQUENCE</scope>
</reference>
<keyword evidence="3" id="KW-1185">Reference proteome</keyword>
<evidence type="ECO:0000259" key="1">
    <source>
        <dbReference type="Pfam" id="PF01582"/>
    </source>
</evidence>
<dbReference type="AlphaFoldDB" id="A0AAV0S818"/>
<name>A0AAV0S818_9ROSI</name>
<dbReference type="Proteomes" id="UP001154282">
    <property type="component" value="Unassembled WGS sequence"/>
</dbReference>
<accession>A0AAV0S818</accession>
<organism evidence="2 3">
    <name type="scientific">Linum tenue</name>
    <dbReference type="NCBI Taxonomy" id="586396"/>
    <lineage>
        <taxon>Eukaryota</taxon>
        <taxon>Viridiplantae</taxon>
        <taxon>Streptophyta</taxon>
        <taxon>Embryophyta</taxon>
        <taxon>Tracheophyta</taxon>
        <taxon>Spermatophyta</taxon>
        <taxon>Magnoliopsida</taxon>
        <taxon>eudicotyledons</taxon>
        <taxon>Gunneridae</taxon>
        <taxon>Pentapetalae</taxon>
        <taxon>rosids</taxon>
        <taxon>fabids</taxon>
        <taxon>Malpighiales</taxon>
        <taxon>Linaceae</taxon>
        <taxon>Linum</taxon>
    </lineage>
</organism>
<dbReference type="SUPFAM" id="SSF52200">
    <property type="entry name" value="Toll/Interleukin receptor TIR domain"/>
    <property type="match status" value="1"/>
</dbReference>
<dbReference type="InterPro" id="IPR035897">
    <property type="entry name" value="Toll_tir_struct_dom_sf"/>
</dbReference>
<sequence>MGCIILPIFYMVDPRDIRHQTGSYQKAFRQHVKNFHGKAIQSWKDALSKAGALK</sequence>
<comment type="caution">
    <text evidence="2">The sequence shown here is derived from an EMBL/GenBank/DDBJ whole genome shotgun (WGS) entry which is preliminary data.</text>
</comment>
<dbReference type="Pfam" id="PF01582">
    <property type="entry name" value="TIR"/>
    <property type="match status" value="1"/>
</dbReference>
<protein>
    <recommendedName>
        <fullName evidence="1">TIR domain-containing protein</fullName>
    </recommendedName>
</protein>
<evidence type="ECO:0000313" key="3">
    <source>
        <dbReference type="Proteomes" id="UP001154282"/>
    </source>
</evidence>